<feature type="domain" description="ATP-citrate synthase/succinyl-CoA ligase C-terminal" evidence="6">
    <location>
        <begin position="661"/>
        <end position="757"/>
    </location>
</feature>
<dbReference type="Gene3D" id="3.40.50.720">
    <property type="entry name" value="NAD(P)-binding Rossmann-like Domain"/>
    <property type="match status" value="1"/>
</dbReference>
<dbReference type="GO" id="GO:0003878">
    <property type="term" value="F:ATP citrate synthase activity"/>
    <property type="evidence" value="ECO:0007669"/>
    <property type="project" value="UniProtKB-EC"/>
</dbReference>
<evidence type="ECO:0000256" key="1">
    <source>
        <dbReference type="ARBA" id="ARBA00004496"/>
    </source>
</evidence>
<dbReference type="GO" id="GO:0005829">
    <property type="term" value="C:cytosol"/>
    <property type="evidence" value="ECO:0007669"/>
    <property type="project" value="TreeGrafter"/>
</dbReference>
<feature type="non-terminal residue" evidence="8">
    <location>
        <position position="1"/>
    </location>
</feature>
<dbReference type="InterPro" id="IPR005811">
    <property type="entry name" value="SUCC_ACL_C"/>
</dbReference>
<evidence type="ECO:0000313" key="8">
    <source>
        <dbReference type="EMBL" id="CAJ0586615.1"/>
    </source>
</evidence>
<dbReference type="InterPro" id="IPR036969">
    <property type="entry name" value="Citrate_synthase_sf"/>
</dbReference>
<dbReference type="InterPro" id="IPR016102">
    <property type="entry name" value="Succinyl-CoA_synth-like"/>
</dbReference>
<dbReference type="EC" id="2.3.3.8" evidence="2"/>
<evidence type="ECO:0000313" key="9">
    <source>
        <dbReference type="Proteomes" id="UP001177023"/>
    </source>
</evidence>
<dbReference type="GO" id="GO:0006633">
    <property type="term" value="P:fatty acid biosynthetic process"/>
    <property type="evidence" value="ECO:0007669"/>
    <property type="project" value="TreeGrafter"/>
</dbReference>
<dbReference type="EMBL" id="CATQJA010002709">
    <property type="protein sequence ID" value="CAJ0586615.1"/>
    <property type="molecule type" value="Genomic_DNA"/>
</dbReference>
<reference evidence="8" key="1">
    <citation type="submission" date="2023-06" db="EMBL/GenBank/DDBJ databases">
        <authorList>
            <person name="Delattre M."/>
        </authorList>
    </citation>
    <scope>NUCLEOTIDE SEQUENCE</scope>
    <source>
        <strain evidence="8">AF72</strain>
    </source>
</reference>
<protein>
    <recommendedName>
        <fullName evidence="2">ATP citrate synthase</fullName>
        <ecNumber evidence="2">2.3.3.8</ecNumber>
    </recommendedName>
</protein>
<sequence>MVVLSLSELSGKEIVYRHFGSLEECPVQIAIPKMLRLHADSDFSESLALYEKLGRFDPIEAYMGISIKVDQLIPTTDNDALRFRGSIAEAIEWFEDKKKGGTVAINGCTGTLDTFLVEPAFDEKGSKKHFIEISSHATYEKISYRCDGHQASMKVDFHETSPTTLSMARLAQLIGREPDALLEKESTDADLLWLIDQLYNAYKQTHMVHLRIDPLVVSSDFLFIDELRMKVDGNAEPGIGKLWSSRFGDPADIATPFGRDLTYEEAQIRALKSPFLKFYNLSPEGDIWTFFCGGTGHAYMDLLASERTRDRIANFGEHSIGASEEDIWAYTTFLLNAVLESDRVDCKHSLVLTTSAADSSSAAPFFTGLVRALKLYGDKLKITTLRIFLRHGGSASGEGVRNLRTACEQIGIKLTTRGHAEPMASFVDEILQRNTSQPSKGERAHCQPVAVSFLKNSSTASVSTNKENPGAADMVDTVISSSEPFTVAVLPEQTMKAIVIGNRPKFIQDILDFDHVCQRDTPSIVGVYGKSDGSLLHYIGHKQVAIPMYSTLDAVFASHKDVNTIINVADAGWAYETTNAVLSYRFLLEKLKTVFIISGPVSDYEARRIGKLSKRQQVTIVGPGSVGTVLPGRMKAGLAGGTLEDILMTKLYNRGQVAYVTRSAELAVELNRMISENSSGVYAGIVIGGSRFAASSFLQWTLLFSNDPNVKAIVLLGEAGGDDEYEVIEAMNFLKKKAEDKKNVPMIAYCINFCGDSGLVLSEEQTASKKTQAFRDTGAIVPSSLAGIGAKIRQLVEQHVLAPRNEQAPPPVALHYDWAVELGFLRQRSLNTSHFETIRGQLCTSGVPINRMALKDGGVCGMLSNLWMGREMPEWFTRNLSLFLVLFTDVSSGECSAYNATKAYQQDVTITQAVASGLVAQPTEFTQDITRTTLRYLEATECGVSAEDFANEMLEEPHPQRHTALIPDPRLDFLMSLLRKEDFWNKTPLLKYAHDVGTAVTAKDPHRVLSLEVYIGILFVDMLRHTKLFSENEVKAIVRKRCIDGLFLIGRSIGLIACCHDAKTVVDDSDHLIPDLCDEDEDEEETCRKSGKAEEVTTKISKEQMENDFQKALL</sequence>
<dbReference type="GO" id="GO:0006085">
    <property type="term" value="P:acetyl-CoA biosynthetic process"/>
    <property type="evidence" value="ECO:0007669"/>
    <property type="project" value="TreeGrafter"/>
</dbReference>
<accession>A0AA36DHS1</accession>
<comment type="subcellular location">
    <subcellularLocation>
        <location evidence="1">Cytoplasm</location>
    </subcellularLocation>
</comment>
<name>A0AA36DHS1_9BILA</name>
<dbReference type="InterPro" id="IPR002020">
    <property type="entry name" value="Citrate_synthase"/>
</dbReference>
<evidence type="ECO:0000256" key="4">
    <source>
        <dbReference type="ARBA" id="ARBA00022516"/>
    </source>
</evidence>
<keyword evidence="3" id="KW-0963">Cytoplasm</keyword>
<dbReference type="InterPro" id="IPR013815">
    <property type="entry name" value="ATP_grasp_subdomain_1"/>
</dbReference>
<gene>
    <name evidence="8" type="ORF">MSPICULIGERA_LOCUS24611</name>
</gene>
<dbReference type="Pfam" id="PF00549">
    <property type="entry name" value="Ligase_CoA"/>
    <property type="match status" value="1"/>
</dbReference>
<proteinExistence type="predicted"/>
<keyword evidence="9" id="KW-1185">Reference proteome</keyword>
<evidence type="ECO:0000256" key="3">
    <source>
        <dbReference type="ARBA" id="ARBA00022490"/>
    </source>
</evidence>
<dbReference type="Gene3D" id="3.40.50.261">
    <property type="entry name" value="Succinyl-CoA synthetase domains"/>
    <property type="match status" value="2"/>
</dbReference>
<keyword evidence="5" id="KW-0443">Lipid metabolism</keyword>
<dbReference type="Gene3D" id="3.30.1490.20">
    <property type="entry name" value="ATP-grasp fold, A domain"/>
    <property type="match status" value="1"/>
</dbReference>
<dbReference type="Gene3D" id="3.30.470.20">
    <property type="entry name" value="ATP-grasp fold, B domain"/>
    <property type="match status" value="1"/>
</dbReference>
<evidence type="ECO:0000259" key="7">
    <source>
        <dbReference type="Pfam" id="PF16114"/>
    </source>
</evidence>
<dbReference type="AlphaFoldDB" id="A0AA36DHS1"/>
<dbReference type="PANTHER" id="PTHR23118:SF42">
    <property type="entry name" value="ATP-CITRATE SYNTHASE"/>
    <property type="match status" value="1"/>
</dbReference>
<evidence type="ECO:0000256" key="5">
    <source>
        <dbReference type="ARBA" id="ARBA00023098"/>
    </source>
</evidence>
<feature type="domain" description="ATP-citrate synthase citrate-binding" evidence="7">
    <location>
        <begin position="260"/>
        <end position="432"/>
    </location>
</feature>
<dbReference type="PANTHER" id="PTHR23118">
    <property type="entry name" value="ATP-CITRATE SYNTHASE"/>
    <property type="match status" value="1"/>
</dbReference>
<keyword evidence="4" id="KW-0444">Lipid biosynthesis</keyword>
<dbReference type="InterPro" id="IPR032263">
    <property type="entry name" value="Citrate-bd"/>
</dbReference>
<dbReference type="SUPFAM" id="SSF52210">
    <property type="entry name" value="Succinyl-CoA synthetase domains"/>
    <property type="match status" value="1"/>
</dbReference>
<dbReference type="Proteomes" id="UP001177023">
    <property type="component" value="Unassembled WGS sequence"/>
</dbReference>
<organism evidence="8 9">
    <name type="scientific">Mesorhabditis spiculigera</name>
    <dbReference type="NCBI Taxonomy" id="96644"/>
    <lineage>
        <taxon>Eukaryota</taxon>
        <taxon>Metazoa</taxon>
        <taxon>Ecdysozoa</taxon>
        <taxon>Nematoda</taxon>
        <taxon>Chromadorea</taxon>
        <taxon>Rhabditida</taxon>
        <taxon>Rhabditina</taxon>
        <taxon>Rhabditomorpha</taxon>
        <taxon>Rhabditoidea</taxon>
        <taxon>Rhabditidae</taxon>
        <taxon>Mesorhabditinae</taxon>
        <taxon>Mesorhabditis</taxon>
    </lineage>
</organism>
<dbReference type="SUPFAM" id="SSF48256">
    <property type="entry name" value="Citrate synthase"/>
    <property type="match status" value="1"/>
</dbReference>
<dbReference type="Pfam" id="PF16114">
    <property type="entry name" value="Citrate_bind"/>
    <property type="match status" value="1"/>
</dbReference>
<comment type="caution">
    <text evidence="8">The sequence shown here is derived from an EMBL/GenBank/DDBJ whole genome shotgun (WGS) entry which is preliminary data.</text>
</comment>
<dbReference type="GO" id="GO:0005524">
    <property type="term" value="F:ATP binding"/>
    <property type="evidence" value="ECO:0007669"/>
    <property type="project" value="InterPro"/>
</dbReference>
<evidence type="ECO:0000256" key="2">
    <source>
        <dbReference type="ARBA" id="ARBA00012639"/>
    </source>
</evidence>
<evidence type="ECO:0000259" key="6">
    <source>
        <dbReference type="Pfam" id="PF00549"/>
    </source>
</evidence>